<sequence length="40" mass="4565">PCTPLPEKRKGEPSRWVQSPFTEGKTDELEVPKKKLKTKA</sequence>
<dbReference type="AlphaFoldDB" id="A0A3P6EDZ2"/>
<organism evidence="2">
    <name type="scientific">Brassica oleracea</name>
    <name type="common">Wild cabbage</name>
    <dbReference type="NCBI Taxonomy" id="3712"/>
    <lineage>
        <taxon>Eukaryota</taxon>
        <taxon>Viridiplantae</taxon>
        <taxon>Streptophyta</taxon>
        <taxon>Embryophyta</taxon>
        <taxon>Tracheophyta</taxon>
        <taxon>Spermatophyta</taxon>
        <taxon>Magnoliopsida</taxon>
        <taxon>eudicotyledons</taxon>
        <taxon>Gunneridae</taxon>
        <taxon>Pentapetalae</taxon>
        <taxon>rosids</taxon>
        <taxon>malvids</taxon>
        <taxon>Brassicales</taxon>
        <taxon>Brassicaceae</taxon>
        <taxon>Brassiceae</taxon>
        <taxon>Brassica</taxon>
    </lineage>
</organism>
<proteinExistence type="predicted"/>
<gene>
    <name evidence="2" type="ORF">BOLC9T57648H</name>
</gene>
<feature type="non-terminal residue" evidence="2">
    <location>
        <position position="1"/>
    </location>
</feature>
<accession>A0A3P6EDZ2</accession>
<evidence type="ECO:0000313" key="2">
    <source>
        <dbReference type="EMBL" id="VDD32325.1"/>
    </source>
</evidence>
<protein>
    <submittedName>
        <fullName evidence="2">Uncharacterized protein</fullName>
    </submittedName>
</protein>
<reference evidence="2" key="1">
    <citation type="submission" date="2018-11" db="EMBL/GenBank/DDBJ databases">
        <authorList>
            <consortium name="Genoscope - CEA"/>
            <person name="William W."/>
        </authorList>
    </citation>
    <scope>NUCLEOTIDE SEQUENCE</scope>
</reference>
<evidence type="ECO:0000256" key="1">
    <source>
        <dbReference type="SAM" id="MobiDB-lite"/>
    </source>
</evidence>
<name>A0A3P6EDZ2_BRAOL</name>
<feature type="region of interest" description="Disordered" evidence="1">
    <location>
        <begin position="1"/>
        <end position="40"/>
    </location>
</feature>
<feature type="compositionally biased region" description="Basic and acidic residues" evidence="1">
    <location>
        <begin position="24"/>
        <end position="33"/>
    </location>
</feature>
<dbReference type="EMBL" id="LR031875">
    <property type="protein sequence ID" value="VDD32325.1"/>
    <property type="molecule type" value="Genomic_DNA"/>
</dbReference>
<feature type="compositionally biased region" description="Basic and acidic residues" evidence="1">
    <location>
        <begin position="1"/>
        <end position="13"/>
    </location>
</feature>